<dbReference type="SUPFAM" id="SSF53335">
    <property type="entry name" value="S-adenosyl-L-methionine-dependent methyltransferases"/>
    <property type="match status" value="1"/>
</dbReference>
<dbReference type="Pfam" id="PF08241">
    <property type="entry name" value="Methyltransf_11"/>
    <property type="match status" value="1"/>
</dbReference>
<evidence type="ECO:0000256" key="1">
    <source>
        <dbReference type="SAM" id="Phobius"/>
    </source>
</evidence>
<comment type="caution">
    <text evidence="3">The sequence shown here is derived from an EMBL/GenBank/DDBJ whole genome shotgun (WGS) entry which is preliminary data.</text>
</comment>
<dbReference type="Gene3D" id="3.40.50.150">
    <property type="entry name" value="Vaccinia Virus protein VP39"/>
    <property type="match status" value="1"/>
</dbReference>
<proteinExistence type="predicted"/>
<dbReference type="GO" id="GO:0008757">
    <property type="term" value="F:S-adenosylmethionine-dependent methyltransferase activity"/>
    <property type="evidence" value="ECO:0007669"/>
    <property type="project" value="InterPro"/>
</dbReference>
<dbReference type="EMBL" id="JAMQYH010000001">
    <property type="protein sequence ID" value="KAJ1703765.1"/>
    <property type="molecule type" value="Genomic_DNA"/>
</dbReference>
<dbReference type="InterPro" id="IPR013216">
    <property type="entry name" value="Methyltransf_11"/>
</dbReference>
<evidence type="ECO:0000259" key="2">
    <source>
        <dbReference type="Pfam" id="PF08241"/>
    </source>
</evidence>
<dbReference type="AlphaFoldDB" id="A0A9Q0D0T9"/>
<keyword evidence="1" id="KW-1133">Transmembrane helix</keyword>
<evidence type="ECO:0000313" key="3">
    <source>
        <dbReference type="EMBL" id="KAJ1703765.1"/>
    </source>
</evidence>
<dbReference type="PANTHER" id="PTHR44067:SF10">
    <property type="entry name" value="S-ADENOSYL-L-METHIONINE-DEPENDENT METHYLTRANSFERASE SUPERFAMILY PROTEIN"/>
    <property type="match status" value="1"/>
</dbReference>
<dbReference type="InterPro" id="IPR029063">
    <property type="entry name" value="SAM-dependent_MTases_sf"/>
</dbReference>
<gene>
    <name evidence="3" type="ORF">LUZ63_003544</name>
</gene>
<dbReference type="CDD" id="cd02440">
    <property type="entry name" value="AdoMet_MTases"/>
    <property type="match status" value="1"/>
</dbReference>
<dbReference type="PANTHER" id="PTHR44067">
    <property type="entry name" value="S-ADENOSYL-L-METHIONINE-DEPENDENT METHYLTRANSFERASE SUPERFAMILY PROTEIN-RELATED"/>
    <property type="match status" value="1"/>
</dbReference>
<dbReference type="Proteomes" id="UP001151287">
    <property type="component" value="Unassembled WGS sequence"/>
</dbReference>
<feature type="transmembrane region" description="Helical" evidence="1">
    <location>
        <begin position="20"/>
        <end position="40"/>
    </location>
</feature>
<protein>
    <recommendedName>
        <fullName evidence="2">Methyltransferase type 11 domain-containing protein</fullName>
    </recommendedName>
</protein>
<name>A0A9Q0D0T9_9POAL</name>
<keyword evidence="1" id="KW-0812">Transmembrane</keyword>
<accession>A0A9Q0D0T9</accession>
<evidence type="ECO:0000313" key="4">
    <source>
        <dbReference type="Proteomes" id="UP001151287"/>
    </source>
</evidence>
<keyword evidence="1" id="KW-0472">Membrane</keyword>
<reference evidence="3" key="1">
    <citation type="journal article" date="2022" name="Cell">
        <title>Repeat-based holocentromeres influence genome architecture and karyotype evolution.</title>
        <authorList>
            <person name="Hofstatter P.G."/>
            <person name="Thangavel G."/>
            <person name="Lux T."/>
            <person name="Neumann P."/>
            <person name="Vondrak T."/>
            <person name="Novak P."/>
            <person name="Zhang M."/>
            <person name="Costa L."/>
            <person name="Castellani M."/>
            <person name="Scott A."/>
            <person name="Toegelov H."/>
            <person name="Fuchs J."/>
            <person name="Mata-Sucre Y."/>
            <person name="Dias Y."/>
            <person name="Vanzela A.L.L."/>
            <person name="Huettel B."/>
            <person name="Almeida C.C.S."/>
            <person name="Simkova H."/>
            <person name="Souza G."/>
            <person name="Pedrosa-Harand A."/>
            <person name="Macas J."/>
            <person name="Mayer K.F.X."/>
            <person name="Houben A."/>
            <person name="Marques A."/>
        </authorList>
    </citation>
    <scope>NUCLEOTIDE SEQUENCE</scope>
    <source>
        <strain evidence="3">RhyBre1mFocal</strain>
    </source>
</reference>
<feature type="domain" description="Methyltransferase type 11" evidence="2">
    <location>
        <begin position="278"/>
        <end position="372"/>
    </location>
</feature>
<dbReference type="InterPro" id="IPR053223">
    <property type="entry name" value="Prob_Methyltransferase"/>
</dbReference>
<keyword evidence="4" id="KW-1185">Reference proteome</keyword>
<dbReference type="OrthoDB" id="2013972at2759"/>
<organism evidence="3 4">
    <name type="scientific">Rhynchospora breviuscula</name>
    <dbReference type="NCBI Taxonomy" id="2022672"/>
    <lineage>
        <taxon>Eukaryota</taxon>
        <taxon>Viridiplantae</taxon>
        <taxon>Streptophyta</taxon>
        <taxon>Embryophyta</taxon>
        <taxon>Tracheophyta</taxon>
        <taxon>Spermatophyta</taxon>
        <taxon>Magnoliopsida</taxon>
        <taxon>Liliopsida</taxon>
        <taxon>Poales</taxon>
        <taxon>Cyperaceae</taxon>
        <taxon>Cyperoideae</taxon>
        <taxon>Rhynchosporeae</taxon>
        <taxon>Rhynchospora</taxon>
    </lineage>
</organism>
<sequence length="427" mass="48958">METKQELPPKPDHQQNLGLIKLIFLFLSTNLLTILLFSNFDPKLFLFRANSPLLLELKSTQSDLSLNQVQIKLLQSNLETTISLLNSHLNKSQKYNTTENNSFTWLESLKGELKLAIGPHKLPLGYSPNLRTDIWQSPIGLVCQLLSDDLIRYMTYEIGGKCPSDAALAQRLMLRGCEPLPRRRCHSKSPARYIDPTPLPESLWQIPPETNVVWDDYTCKNYSCLVHRGERPGSYDCKDCFNLDGRENTRWLHDDGGINFSIDQVLKLVSPGMIRIGLDIGGGTGSFAARMREQNITIVTTTMNFDGPFNSFIASRGLVPVYLTVGHRLPFFDSTLDLVHSMHVLSNWIPGPVLEFLLYDVYRVLRPGGLFWLDRFFCMKTQMNETYAPMVYKVGFNRLRWYEGRKMDRGERINEWYLSAVLQKPIN</sequence>